<reference evidence="2 3" key="1">
    <citation type="submission" date="2018-12" db="EMBL/GenBank/DDBJ databases">
        <title>Sequencing of bacterial isolates from soil warming experiment in Harvard Forest, Massachusetts, USA.</title>
        <authorList>
            <person name="Deangelis K."/>
        </authorList>
    </citation>
    <scope>NUCLEOTIDE SEQUENCE [LARGE SCALE GENOMIC DNA]</scope>
    <source>
        <strain evidence="2 3">EB153</strain>
    </source>
</reference>
<keyword evidence="1" id="KW-0812">Transmembrane</keyword>
<evidence type="ECO:0000256" key="1">
    <source>
        <dbReference type="SAM" id="Phobius"/>
    </source>
</evidence>
<dbReference type="OrthoDB" id="981690at2"/>
<evidence type="ECO:0000313" key="3">
    <source>
        <dbReference type="Proteomes" id="UP000269669"/>
    </source>
</evidence>
<keyword evidence="3" id="KW-1185">Reference proteome</keyword>
<dbReference type="AlphaFoldDB" id="A0A428MR11"/>
<organism evidence="2 3">
    <name type="scientific">Edaphobacter aggregans</name>
    <dbReference type="NCBI Taxonomy" id="570835"/>
    <lineage>
        <taxon>Bacteria</taxon>
        <taxon>Pseudomonadati</taxon>
        <taxon>Acidobacteriota</taxon>
        <taxon>Terriglobia</taxon>
        <taxon>Terriglobales</taxon>
        <taxon>Acidobacteriaceae</taxon>
        <taxon>Edaphobacter</taxon>
    </lineage>
</organism>
<protein>
    <submittedName>
        <fullName evidence="2">Uncharacterized protein</fullName>
    </submittedName>
</protein>
<feature type="transmembrane region" description="Helical" evidence="1">
    <location>
        <begin position="20"/>
        <end position="37"/>
    </location>
</feature>
<accession>A0A428MR11</accession>
<gene>
    <name evidence="2" type="ORF">EDE15_4952</name>
</gene>
<dbReference type="EMBL" id="RSDW01000001">
    <property type="protein sequence ID" value="RSL19290.1"/>
    <property type="molecule type" value="Genomic_DNA"/>
</dbReference>
<sequence>MAQSGSGDVRLAFRTAARSALITFCVVVCGQVAKALINDLFDGRWRVDWKFILVISGFAGVVVLIWTFVSGYFSLRAAAPADAILGRDPSISTNPNEAMSGFVGMEYYGLILNRTYLVFAAPDGLYGWKVEGPVSAARPQFYEPYKEMLDDPKLMRDRGAVKDLAKLKGGFFIPGSEIAYVEATDKSKWGMGGIPHSGRIRIGLTTGKWREFILLGSVSPEVIRDRILSSAASVRV</sequence>
<name>A0A428MR11_9BACT</name>
<feature type="transmembrane region" description="Helical" evidence="1">
    <location>
        <begin position="49"/>
        <end position="69"/>
    </location>
</feature>
<dbReference type="Proteomes" id="UP000269669">
    <property type="component" value="Unassembled WGS sequence"/>
</dbReference>
<dbReference type="RefSeq" id="WP_125487531.1">
    <property type="nucleotide sequence ID" value="NZ_RSDW01000001.1"/>
</dbReference>
<keyword evidence="1" id="KW-1133">Transmembrane helix</keyword>
<comment type="caution">
    <text evidence="2">The sequence shown here is derived from an EMBL/GenBank/DDBJ whole genome shotgun (WGS) entry which is preliminary data.</text>
</comment>
<proteinExistence type="predicted"/>
<evidence type="ECO:0000313" key="2">
    <source>
        <dbReference type="EMBL" id="RSL19290.1"/>
    </source>
</evidence>
<keyword evidence="1" id="KW-0472">Membrane</keyword>